<feature type="region of interest" description="Disordered" evidence="1">
    <location>
        <begin position="23"/>
        <end position="85"/>
    </location>
</feature>
<name>A0ABP3QXJ9_9PROT</name>
<feature type="compositionally biased region" description="Basic residues" evidence="1">
    <location>
        <begin position="47"/>
        <end position="59"/>
    </location>
</feature>
<dbReference type="Proteomes" id="UP001501588">
    <property type="component" value="Unassembled WGS sequence"/>
</dbReference>
<reference evidence="3" key="1">
    <citation type="journal article" date="2019" name="Int. J. Syst. Evol. Microbiol.">
        <title>The Global Catalogue of Microorganisms (GCM) 10K type strain sequencing project: providing services to taxonomists for standard genome sequencing and annotation.</title>
        <authorList>
            <consortium name="The Broad Institute Genomics Platform"/>
            <consortium name="The Broad Institute Genome Sequencing Center for Infectious Disease"/>
            <person name="Wu L."/>
            <person name="Ma J."/>
        </authorList>
    </citation>
    <scope>NUCLEOTIDE SEQUENCE [LARGE SCALE GENOMIC DNA]</scope>
    <source>
        <strain evidence="3">JCM 9933</strain>
    </source>
</reference>
<evidence type="ECO:0000313" key="2">
    <source>
        <dbReference type="EMBL" id="GAA0595550.1"/>
    </source>
</evidence>
<dbReference type="PROSITE" id="PS51257">
    <property type="entry name" value="PROKAR_LIPOPROTEIN"/>
    <property type="match status" value="1"/>
</dbReference>
<feature type="compositionally biased region" description="Polar residues" evidence="1">
    <location>
        <begin position="66"/>
        <end position="85"/>
    </location>
</feature>
<dbReference type="RefSeq" id="WP_343896907.1">
    <property type="nucleotide sequence ID" value="NZ_BAAAFZ010000060.1"/>
</dbReference>
<evidence type="ECO:0000313" key="3">
    <source>
        <dbReference type="Proteomes" id="UP001501588"/>
    </source>
</evidence>
<protein>
    <recommendedName>
        <fullName evidence="4">Lipoprotein</fullName>
    </recommendedName>
</protein>
<evidence type="ECO:0008006" key="4">
    <source>
        <dbReference type="Google" id="ProtNLM"/>
    </source>
</evidence>
<keyword evidence="3" id="KW-1185">Reference proteome</keyword>
<comment type="caution">
    <text evidence="2">The sequence shown here is derived from an EMBL/GenBank/DDBJ whole genome shotgun (WGS) entry which is preliminary data.</text>
</comment>
<organism evidence="2 3">
    <name type="scientific">Craurococcus roseus</name>
    <dbReference type="NCBI Taxonomy" id="77585"/>
    <lineage>
        <taxon>Bacteria</taxon>
        <taxon>Pseudomonadati</taxon>
        <taxon>Pseudomonadota</taxon>
        <taxon>Alphaproteobacteria</taxon>
        <taxon>Acetobacterales</taxon>
        <taxon>Acetobacteraceae</taxon>
        <taxon>Craurococcus</taxon>
    </lineage>
</organism>
<sequence>MPRETRTPRPVPVLAALGMALTGCGLPPSDGPYSYGGGSGHYSSPGYHHRPYSHHRRSESHKPRTENWSQQRLQQHWQNQAARAR</sequence>
<accession>A0ABP3QXJ9</accession>
<evidence type="ECO:0000256" key="1">
    <source>
        <dbReference type="SAM" id="MobiDB-lite"/>
    </source>
</evidence>
<proteinExistence type="predicted"/>
<dbReference type="EMBL" id="BAAAFZ010000060">
    <property type="protein sequence ID" value="GAA0595550.1"/>
    <property type="molecule type" value="Genomic_DNA"/>
</dbReference>
<gene>
    <name evidence="2" type="ORF">GCM10009416_37360</name>
</gene>